<reference evidence="2 3" key="1">
    <citation type="submission" date="2023-03" db="EMBL/GenBank/DDBJ databases">
        <title>Draft genome sequence of Thalassotalea eurytherma JCM 18482T.</title>
        <authorList>
            <person name="Sawabe T."/>
        </authorList>
    </citation>
    <scope>NUCLEOTIDE SEQUENCE [LARGE SCALE GENOMIC DNA]</scope>
    <source>
        <strain evidence="2 3">JCM 18482</strain>
    </source>
</reference>
<keyword evidence="1" id="KW-0472">Membrane</keyword>
<dbReference type="EMBL" id="BSSU01000009">
    <property type="protein sequence ID" value="GLX82473.1"/>
    <property type="molecule type" value="Genomic_DNA"/>
</dbReference>
<sequence>MSLAKKGTFSVSHFCPASVLYKINIKQARAFFIVLTTIATSLACYLLYFIRQDIQLWLLENNQLSTIDVAQVRVDDVWVQPNDFVDIGYRLFSLSFEDNQPHADELMRQLIVQTRTEIAEYSNKKKALVARRNQTLSRLANEVSELNHAIQSIVFYDRIPATYQQFKLDKSNLLAKLKGELKLAKSKQRSQPLHYNSHIRAISRLETGLSKQLNNLIANRRFEIIAKERGKVVDVHPSSKTSLNFNRPLITLSDHKTPAVQSIYLFNAKSPAFQRTIDRRLKKAAFEYLNL</sequence>
<accession>A0ABQ6H2S3</accession>
<protein>
    <submittedName>
        <fullName evidence="2">Uncharacterized protein</fullName>
    </submittedName>
</protein>
<dbReference type="Proteomes" id="UP001157133">
    <property type="component" value="Unassembled WGS sequence"/>
</dbReference>
<comment type="caution">
    <text evidence="2">The sequence shown here is derived from an EMBL/GenBank/DDBJ whole genome shotgun (WGS) entry which is preliminary data.</text>
</comment>
<keyword evidence="1" id="KW-1133">Transmembrane helix</keyword>
<name>A0ABQ6H2S3_9GAMM</name>
<organism evidence="2 3">
    <name type="scientific">Thalassotalea eurytherma</name>
    <dbReference type="NCBI Taxonomy" id="1144278"/>
    <lineage>
        <taxon>Bacteria</taxon>
        <taxon>Pseudomonadati</taxon>
        <taxon>Pseudomonadota</taxon>
        <taxon>Gammaproteobacteria</taxon>
        <taxon>Alteromonadales</taxon>
        <taxon>Colwelliaceae</taxon>
        <taxon>Thalassotalea</taxon>
    </lineage>
</organism>
<gene>
    <name evidence="2" type="ORF">theurythT_19250</name>
</gene>
<feature type="transmembrane region" description="Helical" evidence="1">
    <location>
        <begin position="30"/>
        <end position="50"/>
    </location>
</feature>
<dbReference type="RefSeq" id="WP_284207840.1">
    <property type="nucleotide sequence ID" value="NZ_BSSU01000009.1"/>
</dbReference>
<keyword evidence="1" id="KW-0812">Transmembrane</keyword>
<evidence type="ECO:0000256" key="1">
    <source>
        <dbReference type="SAM" id="Phobius"/>
    </source>
</evidence>
<evidence type="ECO:0000313" key="2">
    <source>
        <dbReference type="EMBL" id="GLX82473.1"/>
    </source>
</evidence>
<evidence type="ECO:0000313" key="3">
    <source>
        <dbReference type="Proteomes" id="UP001157133"/>
    </source>
</evidence>
<proteinExistence type="predicted"/>
<keyword evidence="3" id="KW-1185">Reference proteome</keyword>